<evidence type="ECO:0000256" key="1">
    <source>
        <dbReference type="ARBA" id="ARBA00022658"/>
    </source>
</evidence>
<sequence>MEYGIDDDNISLVPAALQSAPATPKIMSLSSERHTSTVYEDITSVCQRQSPAEKGKAGPALMAFPRPRPSFEDSGDSATNGGHNIDNDDDLPVDPRLERRRKNQYKRHGSLTLALQQSQGIVGSRESHKARSRLASGADMTTFYDSSASSIPTPVSAGEQQQQQDQELHIQQHSVFSDQTLSMAASLRNRCSHLNDGSRARSSSYSCGARTYRSRTNQDEIESSYSHLDYYISSNADKTGNACSLFAPVNSFRASNTASDMRSTRPLSKKCSSEEHAVFACPIDATSADEPDNRSVIPSSTPIFGSHRKGSLSNNGDSTNRLATSAAAVLPELTKVCTKGYNLDHASKFNLEYGSTQSAAVFDNDGNNDSADKNTAPLYMLQATSAYYQNQVKASYQMQSELGGSKSHASLASLGVSSIAETVSIGDSCSDSLSKSGSRAGSDLVLEPSETNDSDYIASGSCLGSCSEQQRAQTAPFTLSKSAVVGPAAANNGIHCDRSTGTASDPHLVISRNLGYSSGAGQVPAKVYSQPGHTAASHRSADNTRHKLACSRYTRPARSPPKNPLPQLPVHMTADSKTKAASSATSTLSMQSLPEQSFSSAAIKQQQPLDNNNSNCDSYAQQRALHPADSATVVNASLTMAPVTTHSGELEKEHDAAEEAIHQYQYQRQQHLHLQQPNTTDNRNDRLFLSDVSKPTEFESGIKVHWLESLDADGTVCDQHMHAPSSVQTARTEDFSKHPDDRVRHPTMIFDQSPILCASSLINDVVKEDEPDEESIETLDTDAKPYSEEVPSTECRQSEELAQEIGIEYNAFLQSQSQLPLKQNENHIQNQTSPLSRTPHANAESCSSAGASSAMPIPRTPAGGSTDRVRTREPTGSSTCRNSLFPSVVKQQSRCLSVLLQQGPHGGIRRVGPLLITKERGGSAIKHLNPAFIEMMDVQPVDKATASFLKKSNIRRRSFSASPHDSGGDWLSTISNIIGAAESASSRDGIKQPLDRSSGGPGMWWPLNDDNCSDEVAFDVHHVTAQDIHDQEGNKSVHQQQQQQHQHSLERMASSSTLSSTGGLKPPPPLGAPRKGSVSSQLRMLGRSDSSNANGSSGLRSNASQSSLGTRTGNIPTLTNSASDTSGSSTIAAGYPSRLHQSVSLANMPAHSAGIQLTDVTMKTETGIITRSIKSISLRLLVNRLASPEGNVDSDLMTDFLNSYRFFAHPIDVMRLIIVRYLNCFVVEPTGEEIESSSDADHSESSSTRSSSSSGGGGSHDNGDDKFLTINGWCKTADSGDEALPVTAKSKPKSASSRQLPPLSRNDGAIIQLRVMNIIKYWIKFHPHDFRLHHRLTRLLLLFLSHIQKQPGRADFVNSIRQKMSSGKLLAVEMPAFAGNGIVLGTTTSTAVPSQAPSMRNSGVCTPTLESTRLAIDLHLISSHRSSAMAGSRAEQQSGSASFAINNSNAPGNGQRTNSYLSSTNVQGLSNASSNAQSAQSARTATDISAGSSNGASLSSSGGAQTANQQLAGSRVQHSKKGSTSYFRSLFNHRSNKGSSLALDASGASEAEGLAVFNIGENGGSVRIAQREDPASISNNGETGFSLEGSDAGLQMPNGNMYASDFGEVVMEALAKSGIPTPQSPVGRTLLNYSIANRNPYRINLVGIDPAMFAEQLTLVEHELFARIGATEFSLKGRVGNLEAILHTMQSVGPDSRSSVATLGGNGPQAGSSSGAAASNPVPNLTAMTSWFNQATYWAVLSVLSEPTTAARALVIKQLIHVAFHCMARRNYYGAFEIAIALDNSAVRRLHDTWALVPTVMRDIVTHLLQVVQSRMNFRTYRESVKAAMSGASGPDEEMFDAIAEQIKSMRAKDMISVSQANIVTSNGLSSATATGHHSSGSSGFGQLVHGTLFGAEEGRQHSRKKSSVPSSTGLAKDGSALLTEQDCACIMYAIRIRAASFMFIDPSASAGASGANGSASGSGHSSVPVSSTKGTRGSGGALSSGGNRSNGNLGASFSAGGGSAESGGESRSRRARSTSNSSNGAAGGKYGAAGFKQGRQITSGTPLPLVPFVAVHMTDFLHADEANPTYSDEHQKMRSRNPAGLAMSAEVNSSNCVEASSSQRQVRCDSAIISSVNQAQPLLNMQKFRLITTMFRELRMAQRTKYPYAADMMLQQQIHSAVRNIKAQTNDIFGVVQDVAFEETLARPHASYSSPFTRTRTGSSASRCGGGMDGADAGCGDCSNGDQGAFGYPLYQIAALQKSKSGASLIDASMDWEGSDIKDNQELEQRLYMLSKWIEPTNTSQLPSR</sequence>
<feature type="region of interest" description="Disordered" evidence="3">
    <location>
        <begin position="1028"/>
        <end position="1129"/>
    </location>
</feature>
<dbReference type="GO" id="GO:0005085">
    <property type="term" value="F:guanyl-nucleotide exchange factor activity"/>
    <property type="evidence" value="ECO:0007669"/>
    <property type="project" value="UniProtKB-KW"/>
</dbReference>
<name>A0A9W8CJ38_9FUNG</name>
<dbReference type="SMART" id="SM00147">
    <property type="entry name" value="RasGEF"/>
    <property type="match status" value="1"/>
</dbReference>
<gene>
    <name evidence="6" type="primary">CDC25</name>
    <name evidence="6" type="ORF">LPJ64_002457</name>
</gene>
<feature type="compositionally biased region" description="Low complexity" evidence="3">
    <location>
        <begin position="1489"/>
        <end position="1504"/>
    </location>
</feature>
<dbReference type="EMBL" id="JANBOH010000078">
    <property type="protein sequence ID" value="KAJ1646034.1"/>
    <property type="molecule type" value="Genomic_DNA"/>
</dbReference>
<dbReference type="Gene3D" id="1.20.870.10">
    <property type="entry name" value="Son of sevenless (SoS) protein Chain: S domain 1"/>
    <property type="match status" value="1"/>
</dbReference>
<feature type="region of interest" description="Disordered" evidence="3">
    <location>
        <begin position="117"/>
        <end position="168"/>
    </location>
</feature>
<comment type="caution">
    <text evidence="6">The sequence shown here is derived from an EMBL/GenBank/DDBJ whole genome shotgun (WGS) entry which is preliminary data.</text>
</comment>
<feature type="region of interest" description="Disordered" evidence="3">
    <location>
        <begin position="290"/>
        <end position="317"/>
    </location>
</feature>
<dbReference type="SUPFAM" id="SSF48366">
    <property type="entry name" value="Ras GEF"/>
    <property type="match status" value="2"/>
</dbReference>
<dbReference type="Gene3D" id="1.10.840.10">
    <property type="entry name" value="Ras guanine-nucleotide exchange factors catalytic domain"/>
    <property type="match status" value="2"/>
</dbReference>
<dbReference type="Pfam" id="PF00618">
    <property type="entry name" value="RasGEF_N"/>
    <property type="match status" value="1"/>
</dbReference>
<feature type="compositionally biased region" description="Polar residues" evidence="3">
    <location>
        <begin position="143"/>
        <end position="153"/>
    </location>
</feature>
<feature type="region of interest" description="Disordered" evidence="3">
    <location>
        <begin position="1427"/>
        <end position="1520"/>
    </location>
</feature>
<feature type="compositionally biased region" description="Low complexity" evidence="3">
    <location>
        <begin position="1953"/>
        <end position="1972"/>
    </location>
</feature>
<feature type="compositionally biased region" description="Low complexity" evidence="3">
    <location>
        <begin position="1470"/>
        <end position="1482"/>
    </location>
</feature>
<dbReference type="PANTHER" id="PTHR23113:SF99">
    <property type="entry name" value="RASGEF DOMAIN-CONTAINING PROTEIN"/>
    <property type="match status" value="1"/>
</dbReference>
<keyword evidence="6" id="KW-0131">Cell cycle</keyword>
<dbReference type="PROSITE" id="PS50212">
    <property type="entry name" value="RASGEF_NTER"/>
    <property type="match status" value="1"/>
</dbReference>
<dbReference type="InterPro" id="IPR036964">
    <property type="entry name" value="RASGEF_cat_dom_sf"/>
</dbReference>
<feature type="region of interest" description="Disordered" evidence="3">
    <location>
        <begin position="1235"/>
        <end position="1262"/>
    </location>
</feature>
<evidence type="ECO:0000313" key="7">
    <source>
        <dbReference type="Proteomes" id="UP001145021"/>
    </source>
</evidence>
<evidence type="ECO:0000256" key="2">
    <source>
        <dbReference type="PROSITE-ProRule" id="PRU00168"/>
    </source>
</evidence>
<accession>A0A9W8CJ38</accession>
<proteinExistence type="predicted"/>
<feature type="compositionally biased region" description="Polar residues" evidence="3">
    <location>
        <begin position="1077"/>
        <end position="1129"/>
    </location>
</feature>
<organism evidence="6 7">
    <name type="scientific">Coemansia asiatica</name>
    <dbReference type="NCBI Taxonomy" id="1052880"/>
    <lineage>
        <taxon>Eukaryota</taxon>
        <taxon>Fungi</taxon>
        <taxon>Fungi incertae sedis</taxon>
        <taxon>Zoopagomycota</taxon>
        <taxon>Kickxellomycotina</taxon>
        <taxon>Kickxellomycetes</taxon>
        <taxon>Kickxellales</taxon>
        <taxon>Kickxellaceae</taxon>
        <taxon>Coemansia</taxon>
    </lineage>
</organism>
<feature type="compositionally biased region" description="Low complexity" evidence="3">
    <location>
        <begin position="1985"/>
        <end position="1999"/>
    </location>
</feature>
<dbReference type="GO" id="GO:0051301">
    <property type="term" value="P:cell division"/>
    <property type="evidence" value="ECO:0007669"/>
    <property type="project" value="UniProtKB-KW"/>
</dbReference>
<feature type="region of interest" description="Disordered" evidence="3">
    <location>
        <begin position="826"/>
        <end position="883"/>
    </location>
</feature>
<feature type="region of interest" description="Disordered" evidence="3">
    <location>
        <begin position="49"/>
        <end position="95"/>
    </location>
</feature>
<dbReference type="InterPro" id="IPR023578">
    <property type="entry name" value="Ras_GEF_dom_sf"/>
</dbReference>
<feature type="region of interest" description="Disordered" evidence="3">
    <location>
        <begin position="522"/>
        <end position="617"/>
    </location>
</feature>
<feature type="compositionally biased region" description="Low complexity" evidence="3">
    <location>
        <begin position="573"/>
        <end position="587"/>
    </location>
</feature>
<feature type="domain" description="N-terminal Ras-GEF" evidence="5">
    <location>
        <begin position="1169"/>
        <end position="1368"/>
    </location>
</feature>
<dbReference type="InterPro" id="IPR008937">
    <property type="entry name" value="Ras-like_GEF"/>
</dbReference>
<feature type="compositionally biased region" description="Polar residues" evidence="3">
    <location>
        <begin position="874"/>
        <end position="883"/>
    </location>
</feature>
<evidence type="ECO:0000313" key="6">
    <source>
        <dbReference type="EMBL" id="KAJ1646034.1"/>
    </source>
</evidence>
<feature type="region of interest" description="Disordered" evidence="3">
    <location>
        <begin position="1953"/>
        <end position="2032"/>
    </location>
</feature>
<evidence type="ECO:0000259" key="4">
    <source>
        <dbReference type="PROSITE" id="PS50009"/>
    </source>
</evidence>
<dbReference type="PROSITE" id="PS50009">
    <property type="entry name" value="RASGEF_CAT"/>
    <property type="match status" value="1"/>
</dbReference>
<dbReference type="PANTHER" id="PTHR23113">
    <property type="entry name" value="GUANINE NUCLEOTIDE EXCHANGE FACTOR"/>
    <property type="match status" value="1"/>
</dbReference>
<keyword evidence="6" id="KW-0132">Cell division</keyword>
<feature type="compositionally biased region" description="Pro residues" evidence="3">
    <location>
        <begin position="558"/>
        <end position="567"/>
    </location>
</feature>
<feature type="compositionally biased region" description="Low complexity" evidence="3">
    <location>
        <begin position="841"/>
        <end position="854"/>
    </location>
</feature>
<keyword evidence="1 2" id="KW-0344">Guanine-nucleotide releasing factor</keyword>
<feature type="compositionally biased region" description="Polar residues" evidence="3">
    <location>
        <begin position="588"/>
        <end position="617"/>
    </location>
</feature>
<evidence type="ECO:0000256" key="3">
    <source>
        <dbReference type="SAM" id="MobiDB-lite"/>
    </source>
</evidence>
<feature type="region of interest" description="Disordered" evidence="3">
    <location>
        <begin position="982"/>
        <end position="1007"/>
    </location>
</feature>
<feature type="region of interest" description="Disordered" evidence="3">
    <location>
        <begin position="193"/>
        <end position="213"/>
    </location>
</feature>
<feature type="domain" description="Ras-GEF" evidence="4">
    <location>
        <begin position="1649"/>
        <end position="1926"/>
    </location>
</feature>
<dbReference type="GO" id="GO:0007264">
    <property type="term" value="P:small GTPase-mediated signal transduction"/>
    <property type="evidence" value="ECO:0007669"/>
    <property type="project" value="InterPro"/>
</dbReference>
<dbReference type="Proteomes" id="UP001145021">
    <property type="component" value="Unassembled WGS sequence"/>
</dbReference>
<evidence type="ECO:0000259" key="5">
    <source>
        <dbReference type="PROSITE" id="PS50212"/>
    </source>
</evidence>
<feature type="region of interest" description="Disordered" evidence="3">
    <location>
        <begin position="432"/>
        <end position="451"/>
    </location>
</feature>
<feature type="region of interest" description="Disordered" evidence="3">
    <location>
        <begin position="1896"/>
        <end position="1916"/>
    </location>
</feature>
<dbReference type="InterPro" id="IPR001895">
    <property type="entry name" value="RASGEF_cat_dom"/>
</dbReference>
<dbReference type="InterPro" id="IPR000651">
    <property type="entry name" value="Ras-like_Gua-exchang_fac_N"/>
</dbReference>
<feature type="compositionally biased region" description="Acidic residues" evidence="3">
    <location>
        <begin position="768"/>
        <end position="780"/>
    </location>
</feature>
<feature type="region of interest" description="Disordered" evidence="3">
    <location>
        <begin position="768"/>
        <end position="793"/>
    </location>
</feature>
<keyword evidence="7" id="KW-1185">Reference proteome</keyword>
<feature type="compositionally biased region" description="Polar residues" evidence="3">
    <location>
        <begin position="1434"/>
        <end position="1469"/>
    </location>
</feature>
<feature type="region of interest" description="Disordered" evidence="3">
    <location>
        <begin position="1696"/>
        <end position="1718"/>
    </location>
</feature>
<feature type="compositionally biased region" description="Low complexity" evidence="3">
    <location>
        <begin position="1709"/>
        <end position="1718"/>
    </location>
</feature>
<protein>
    <submittedName>
        <fullName evidence="6">Cell division cycle- protein</fullName>
    </submittedName>
</protein>
<feature type="compositionally biased region" description="Low complexity" evidence="3">
    <location>
        <begin position="1054"/>
        <end position="1064"/>
    </location>
</feature>
<reference evidence="6" key="1">
    <citation type="submission" date="2022-07" db="EMBL/GenBank/DDBJ databases">
        <title>Phylogenomic reconstructions and comparative analyses of Kickxellomycotina fungi.</title>
        <authorList>
            <person name="Reynolds N.K."/>
            <person name="Stajich J.E."/>
            <person name="Barry K."/>
            <person name="Grigoriev I.V."/>
            <person name="Crous P."/>
            <person name="Smith M.E."/>
        </authorList>
    </citation>
    <scope>NUCLEOTIDE SEQUENCE</scope>
    <source>
        <strain evidence="6">NBRC 105413</strain>
    </source>
</reference>
<dbReference type="Pfam" id="PF00617">
    <property type="entry name" value="RasGEF"/>
    <property type="match status" value="1"/>
</dbReference>
<feature type="compositionally biased region" description="Polar residues" evidence="3">
    <location>
        <begin position="826"/>
        <end position="836"/>
    </location>
</feature>